<organism evidence="2 3">
    <name type="scientific">Streptomyces violaceorubidus</name>
    <dbReference type="NCBI Taxonomy" id="284042"/>
    <lineage>
        <taxon>Bacteria</taxon>
        <taxon>Bacillati</taxon>
        <taxon>Actinomycetota</taxon>
        <taxon>Actinomycetes</taxon>
        <taxon>Kitasatosporales</taxon>
        <taxon>Streptomycetaceae</taxon>
        <taxon>Streptomyces</taxon>
    </lineage>
</organism>
<evidence type="ECO:0000259" key="1">
    <source>
        <dbReference type="Pfam" id="PF00266"/>
    </source>
</evidence>
<reference evidence="2 3" key="1">
    <citation type="submission" date="2024-06" db="EMBL/GenBank/DDBJ databases">
        <title>The Natural Products Discovery Center: Release of the First 8490 Sequenced Strains for Exploring Actinobacteria Biosynthetic Diversity.</title>
        <authorList>
            <person name="Kalkreuter E."/>
            <person name="Kautsar S.A."/>
            <person name="Yang D."/>
            <person name="Bader C.D."/>
            <person name="Teijaro C.N."/>
            <person name="Fluegel L."/>
            <person name="Davis C.M."/>
            <person name="Simpson J.R."/>
            <person name="Lauterbach L."/>
            <person name="Steele A.D."/>
            <person name="Gui C."/>
            <person name="Meng S."/>
            <person name="Li G."/>
            <person name="Viehrig K."/>
            <person name="Ye F."/>
            <person name="Su P."/>
            <person name="Kiefer A.F."/>
            <person name="Nichols A."/>
            <person name="Cepeda A.J."/>
            <person name="Yan W."/>
            <person name="Fan B."/>
            <person name="Jiang Y."/>
            <person name="Adhikari A."/>
            <person name="Zheng C.-J."/>
            <person name="Schuster L."/>
            <person name="Cowan T.M."/>
            <person name="Smanski M.J."/>
            <person name="Chevrette M.G."/>
            <person name="De Carvalho L.P.S."/>
            <person name="Shen B."/>
        </authorList>
    </citation>
    <scope>NUCLEOTIDE SEQUENCE [LARGE SCALE GENOMIC DNA]</scope>
    <source>
        <strain evidence="2 3">NPDC001615</strain>
    </source>
</reference>
<gene>
    <name evidence="2" type="ORF">ABT188_26545</name>
</gene>
<dbReference type="Gene3D" id="3.90.1150.10">
    <property type="entry name" value="Aspartate Aminotransferase, domain 1"/>
    <property type="match status" value="1"/>
</dbReference>
<dbReference type="InterPro" id="IPR000192">
    <property type="entry name" value="Aminotrans_V_dom"/>
</dbReference>
<dbReference type="InterPro" id="IPR015421">
    <property type="entry name" value="PyrdxlP-dep_Trfase_major"/>
</dbReference>
<accession>A0ABV1T273</accession>
<dbReference type="InterPro" id="IPR015422">
    <property type="entry name" value="PyrdxlP-dep_Trfase_small"/>
</dbReference>
<dbReference type="RefSeq" id="WP_352149463.1">
    <property type="nucleotide sequence ID" value="NZ_JBEOZY010000034.1"/>
</dbReference>
<proteinExistence type="predicted"/>
<feature type="domain" description="Aminotransferase class V" evidence="1">
    <location>
        <begin position="69"/>
        <end position="418"/>
    </location>
</feature>
<dbReference type="PANTHER" id="PTHR43686:SF1">
    <property type="entry name" value="AMINOTRAN_5 DOMAIN-CONTAINING PROTEIN"/>
    <property type="match status" value="1"/>
</dbReference>
<dbReference type="SUPFAM" id="SSF53383">
    <property type="entry name" value="PLP-dependent transferases"/>
    <property type="match status" value="1"/>
</dbReference>
<dbReference type="Pfam" id="PF00266">
    <property type="entry name" value="Aminotran_5"/>
    <property type="match status" value="1"/>
</dbReference>
<dbReference type="PANTHER" id="PTHR43686">
    <property type="entry name" value="SULFURTRANSFERASE-RELATED"/>
    <property type="match status" value="1"/>
</dbReference>
<keyword evidence="2" id="KW-0032">Aminotransferase</keyword>
<evidence type="ECO:0000313" key="2">
    <source>
        <dbReference type="EMBL" id="MER6168066.1"/>
    </source>
</evidence>
<dbReference type="InterPro" id="IPR015424">
    <property type="entry name" value="PyrdxlP-dep_Trfase"/>
</dbReference>
<keyword evidence="2" id="KW-0808">Transferase</keyword>
<evidence type="ECO:0000313" key="3">
    <source>
        <dbReference type="Proteomes" id="UP001496720"/>
    </source>
</evidence>
<protein>
    <submittedName>
        <fullName evidence="2">Aminotransferase class V-fold PLP-dependent enzyme</fullName>
    </submittedName>
</protein>
<sequence>MSTPDHTTPQSPATTADDVLGRIRDGLIGEGDLVDGPYGSRRITYADWTASGRSLDFIEDFVRTAVLPGYANTHAESSGNGRRTGRLREEARQIIEEAVGASGTHRAIFCGSGTTAAIDKVIGLLGLRPAPRLAAATGTRLPEHERPVVFIGPYEHHSNEIPWRESLADVVVVPEDSNGRIDLGGLRAALEAYAHRPLLIGCMSAASNVTGILTDTDAVAALLHSYGALSFWDFASAGPYVPIRVKESAPGRGDHKDAVFLSPHKFAGGPQTPGVLVVRDELLSGTVPVVPGGGTVSYVGLDGHRYATDAAAREEGGTPAIVESIRAGLVFALKESVGADTIRTQEERAWQAVRDRWQRHPNIHILGNTATPRLPIVSFLIRYGNGYLHHHFVTALLDDLFGIQARGGCSCAGPYGHRLLGIDTRLSHAHRDVITEHGSEAVKPGWTRVSFPYFMSDAVREHIVEAVELIAFAGHRLLPDYRFDLRTGIWQHRASDAAPATGLREAVAAVTHAPRVERSPEEALVAHRERARALLFGRHEDTPVPDARLAPEIDALRWFPLPAVSVDGPTREY</sequence>
<dbReference type="Gene3D" id="3.40.640.10">
    <property type="entry name" value="Type I PLP-dependent aspartate aminotransferase-like (Major domain)"/>
    <property type="match status" value="1"/>
</dbReference>
<dbReference type="GO" id="GO:0008483">
    <property type="term" value="F:transaminase activity"/>
    <property type="evidence" value="ECO:0007669"/>
    <property type="project" value="UniProtKB-KW"/>
</dbReference>
<comment type="caution">
    <text evidence="2">The sequence shown here is derived from an EMBL/GenBank/DDBJ whole genome shotgun (WGS) entry which is preliminary data.</text>
</comment>
<name>A0ABV1T273_9ACTN</name>
<dbReference type="EMBL" id="JBEOZY010000034">
    <property type="protein sequence ID" value="MER6168066.1"/>
    <property type="molecule type" value="Genomic_DNA"/>
</dbReference>
<dbReference type="Proteomes" id="UP001496720">
    <property type="component" value="Unassembled WGS sequence"/>
</dbReference>
<keyword evidence="3" id="KW-1185">Reference proteome</keyword>